<organism evidence="2 3">
    <name type="scientific">Dichotomopilus funicola</name>
    <dbReference type="NCBI Taxonomy" id="1934379"/>
    <lineage>
        <taxon>Eukaryota</taxon>
        <taxon>Fungi</taxon>
        <taxon>Dikarya</taxon>
        <taxon>Ascomycota</taxon>
        <taxon>Pezizomycotina</taxon>
        <taxon>Sordariomycetes</taxon>
        <taxon>Sordariomycetidae</taxon>
        <taxon>Sordariales</taxon>
        <taxon>Chaetomiaceae</taxon>
        <taxon>Dichotomopilus</taxon>
    </lineage>
</organism>
<dbReference type="AlphaFoldDB" id="A0AAN6V9E9"/>
<reference evidence="2" key="2">
    <citation type="submission" date="2023-05" db="EMBL/GenBank/DDBJ databases">
        <authorList>
            <consortium name="Lawrence Berkeley National Laboratory"/>
            <person name="Steindorff A."/>
            <person name="Hensen N."/>
            <person name="Bonometti L."/>
            <person name="Westerberg I."/>
            <person name="Brannstrom I.O."/>
            <person name="Guillou S."/>
            <person name="Cros-Aarteil S."/>
            <person name="Calhoun S."/>
            <person name="Haridas S."/>
            <person name="Kuo A."/>
            <person name="Mondo S."/>
            <person name="Pangilinan J."/>
            <person name="Riley R."/>
            <person name="Labutti K."/>
            <person name="Andreopoulos B."/>
            <person name="Lipzen A."/>
            <person name="Chen C."/>
            <person name="Yanf M."/>
            <person name="Daum C."/>
            <person name="Ng V."/>
            <person name="Clum A."/>
            <person name="Ohm R."/>
            <person name="Martin F."/>
            <person name="Silar P."/>
            <person name="Natvig D."/>
            <person name="Lalanne C."/>
            <person name="Gautier V."/>
            <person name="Ament-Velasquez S.L."/>
            <person name="Kruys A."/>
            <person name="Hutchinson M.I."/>
            <person name="Powell A.J."/>
            <person name="Barry K."/>
            <person name="Miller A.N."/>
            <person name="Grigoriev I.V."/>
            <person name="Debuchy R."/>
            <person name="Gladieux P."/>
            <person name="Thoren M.H."/>
            <person name="Johannesson H."/>
        </authorList>
    </citation>
    <scope>NUCLEOTIDE SEQUENCE</scope>
    <source>
        <strain evidence="2">CBS 141.50</strain>
    </source>
</reference>
<evidence type="ECO:0000313" key="2">
    <source>
        <dbReference type="EMBL" id="KAK4147162.1"/>
    </source>
</evidence>
<evidence type="ECO:0000259" key="1">
    <source>
        <dbReference type="Pfam" id="PF20150"/>
    </source>
</evidence>
<protein>
    <recommendedName>
        <fullName evidence="1">2EXR domain-containing protein</fullName>
    </recommendedName>
</protein>
<dbReference type="EMBL" id="MU853557">
    <property type="protein sequence ID" value="KAK4147162.1"/>
    <property type="molecule type" value="Genomic_DNA"/>
</dbReference>
<dbReference type="Proteomes" id="UP001302676">
    <property type="component" value="Unassembled WGS sequence"/>
</dbReference>
<keyword evidence="3" id="KW-1185">Reference proteome</keyword>
<dbReference type="GeneID" id="87815985"/>
<dbReference type="Pfam" id="PF20150">
    <property type="entry name" value="2EXR"/>
    <property type="match status" value="1"/>
</dbReference>
<dbReference type="InterPro" id="IPR045518">
    <property type="entry name" value="2EXR"/>
</dbReference>
<reference evidence="2" key="1">
    <citation type="journal article" date="2023" name="Mol. Phylogenet. Evol.">
        <title>Genome-scale phylogeny and comparative genomics of the fungal order Sordariales.</title>
        <authorList>
            <person name="Hensen N."/>
            <person name="Bonometti L."/>
            <person name="Westerberg I."/>
            <person name="Brannstrom I.O."/>
            <person name="Guillou S."/>
            <person name="Cros-Aarteil S."/>
            <person name="Calhoun S."/>
            <person name="Haridas S."/>
            <person name="Kuo A."/>
            <person name="Mondo S."/>
            <person name="Pangilinan J."/>
            <person name="Riley R."/>
            <person name="LaButti K."/>
            <person name="Andreopoulos B."/>
            <person name="Lipzen A."/>
            <person name="Chen C."/>
            <person name="Yan M."/>
            <person name="Daum C."/>
            <person name="Ng V."/>
            <person name="Clum A."/>
            <person name="Steindorff A."/>
            <person name="Ohm R.A."/>
            <person name="Martin F."/>
            <person name="Silar P."/>
            <person name="Natvig D.O."/>
            <person name="Lalanne C."/>
            <person name="Gautier V."/>
            <person name="Ament-Velasquez S.L."/>
            <person name="Kruys A."/>
            <person name="Hutchinson M.I."/>
            <person name="Powell A.J."/>
            <person name="Barry K."/>
            <person name="Miller A.N."/>
            <person name="Grigoriev I.V."/>
            <person name="Debuchy R."/>
            <person name="Gladieux P."/>
            <person name="Hiltunen Thoren M."/>
            <person name="Johannesson H."/>
        </authorList>
    </citation>
    <scope>NUCLEOTIDE SEQUENCE</scope>
    <source>
        <strain evidence="2">CBS 141.50</strain>
    </source>
</reference>
<accession>A0AAN6V9E9</accession>
<dbReference type="RefSeq" id="XP_062640533.1">
    <property type="nucleotide sequence ID" value="XM_062779372.1"/>
</dbReference>
<proteinExistence type="predicted"/>
<sequence length="230" mass="25155">MVTEATEAFPRFRELPPELRIMIWEQAITSPTVWSIQLDPLPLDGPPNPNPPCLGSKFIGPIGHGANTDRLLAWICPATTVVFLGACSPAIDRLRNFHAEDAAKFLHVALDWYFPAFNDLTSLFDVCAELAPTCKALETLIVGRVDASSATTQEPLPPSMAALYARLSQDPGPITDIEKIQDDDYREALLRLFPVPSPKLHVVGYRGPGSPSGSLLRPTELWGCVVRTKA</sequence>
<comment type="caution">
    <text evidence="2">The sequence shown here is derived from an EMBL/GenBank/DDBJ whole genome shotgun (WGS) entry which is preliminary data.</text>
</comment>
<evidence type="ECO:0000313" key="3">
    <source>
        <dbReference type="Proteomes" id="UP001302676"/>
    </source>
</evidence>
<name>A0AAN6V9E9_9PEZI</name>
<gene>
    <name evidence="2" type="ORF">C8A04DRAFT_24958</name>
</gene>
<feature type="domain" description="2EXR" evidence="1">
    <location>
        <begin position="9"/>
        <end position="47"/>
    </location>
</feature>